<accession>A0A1G7Z4W9</accession>
<protein>
    <submittedName>
        <fullName evidence="1">Uncharacterized protein</fullName>
    </submittedName>
</protein>
<keyword evidence="2" id="KW-1185">Reference proteome</keyword>
<evidence type="ECO:0000313" key="2">
    <source>
        <dbReference type="Proteomes" id="UP000198779"/>
    </source>
</evidence>
<evidence type="ECO:0000313" key="1">
    <source>
        <dbReference type="EMBL" id="SDH03791.1"/>
    </source>
</evidence>
<dbReference type="Proteomes" id="UP000198779">
    <property type="component" value="Unassembled WGS sequence"/>
</dbReference>
<dbReference type="AlphaFoldDB" id="A0A1G7Z4W9"/>
<sequence>MAKKRRVRPYHSIEEIQMRKEQLDEVIELENEEIKQLWGKLMEKEEDLSRSEQILKYVKYGFMAYDGMMMLHKLKRNYGSILNIFRR</sequence>
<reference evidence="2" key="1">
    <citation type="submission" date="2016-10" db="EMBL/GenBank/DDBJ databases">
        <authorList>
            <person name="Varghese N."/>
            <person name="Submissions S."/>
        </authorList>
    </citation>
    <scope>NUCLEOTIDE SEQUENCE [LARGE SCALE GENOMIC DNA]</scope>
    <source>
        <strain evidence="2">BP1-148</strain>
    </source>
</reference>
<gene>
    <name evidence="1" type="ORF">SAMN04487901_11544</name>
</gene>
<organism evidence="1 2">
    <name type="scientific">Prevotella communis</name>
    <dbReference type="NCBI Taxonomy" id="2913614"/>
    <lineage>
        <taxon>Bacteria</taxon>
        <taxon>Pseudomonadati</taxon>
        <taxon>Bacteroidota</taxon>
        <taxon>Bacteroidia</taxon>
        <taxon>Bacteroidales</taxon>
        <taxon>Prevotellaceae</taxon>
        <taxon>Prevotella</taxon>
    </lineage>
</organism>
<proteinExistence type="predicted"/>
<name>A0A1G7Z4W9_9BACT</name>
<dbReference type="EMBL" id="FNCQ01000015">
    <property type="protein sequence ID" value="SDH03791.1"/>
    <property type="molecule type" value="Genomic_DNA"/>
</dbReference>
<dbReference type="STRING" id="645274.SAMN04487901_11544"/>
<dbReference type="RefSeq" id="WP_091818638.1">
    <property type="nucleotide sequence ID" value="NZ_FNCQ01000015.1"/>
</dbReference>